<accession>A0A0C9V5R8</accession>
<organism evidence="1 2">
    <name type="scientific">Hydnomerulius pinastri MD-312</name>
    <dbReference type="NCBI Taxonomy" id="994086"/>
    <lineage>
        <taxon>Eukaryota</taxon>
        <taxon>Fungi</taxon>
        <taxon>Dikarya</taxon>
        <taxon>Basidiomycota</taxon>
        <taxon>Agaricomycotina</taxon>
        <taxon>Agaricomycetes</taxon>
        <taxon>Agaricomycetidae</taxon>
        <taxon>Boletales</taxon>
        <taxon>Boletales incertae sedis</taxon>
        <taxon>Leucogyrophana</taxon>
    </lineage>
</organism>
<dbReference type="InterPro" id="IPR043047">
    <property type="entry name" value="Hri1_N_sf"/>
</dbReference>
<dbReference type="Gene3D" id="2.40.128.320">
    <property type="entry name" value="Protein HRI1, N-terminal domain"/>
    <property type="match status" value="1"/>
</dbReference>
<dbReference type="OrthoDB" id="4045395at2759"/>
<reference evidence="1 2" key="1">
    <citation type="submission" date="2014-04" db="EMBL/GenBank/DDBJ databases">
        <title>Evolutionary Origins and Diversification of the Mycorrhizal Mutualists.</title>
        <authorList>
            <consortium name="DOE Joint Genome Institute"/>
            <consortium name="Mycorrhizal Genomics Consortium"/>
            <person name="Kohler A."/>
            <person name="Kuo A."/>
            <person name="Nagy L.G."/>
            <person name="Floudas D."/>
            <person name="Copeland A."/>
            <person name="Barry K.W."/>
            <person name="Cichocki N."/>
            <person name="Veneault-Fourrey C."/>
            <person name="LaButti K."/>
            <person name="Lindquist E.A."/>
            <person name="Lipzen A."/>
            <person name="Lundell T."/>
            <person name="Morin E."/>
            <person name="Murat C."/>
            <person name="Riley R."/>
            <person name="Ohm R."/>
            <person name="Sun H."/>
            <person name="Tunlid A."/>
            <person name="Henrissat B."/>
            <person name="Grigoriev I.V."/>
            <person name="Hibbett D.S."/>
            <person name="Martin F."/>
        </authorList>
    </citation>
    <scope>NUCLEOTIDE SEQUENCE [LARGE SCALE GENOMIC DNA]</scope>
    <source>
        <strain evidence="1 2">MD-312</strain>
    </source>
</reference>
<proteinExistence type="predicted"/>
<name>A0A0C9V5R8_9AGAM</name>
<dbReference type="EMBL" id="KN839867">
    <property type="protein sequence ID" value="KIJ60924.1"/>
    <property type="molecule type" value="Genomic_DNA"/>
</dbReference>
<dbReference type="Proteomes" id="UP000053820">
    <property type="component" value="Unassembled WGS sequence"/>
</dbReference>
<dbReference type="HOGENOM" id="CLU_960291_0_0_1"/>
<evidence type="ECO:0000313" key="2">
    <source>
        <dbReference type="Proteomes" id="UP000053820"/>
    </source>
</evidence>
<sequence length="287" mass="31493">MTSSSSWPALFGAPTVQTRLSIARPPSPPTEDSDVLVLSSRSTLHDSSTVGSSVLYLDLRLFLPVTKSASINWAFAGLRETIPLLEEQAEAVRYRWEHTIDSHGSGEPPDEGTMVKRIEENGEEVEVETGVGLNPETGKMGPYEEVWKEQNIPPGTPFAFLMSDPNPRESTRFLAVLGPHAMGLSQGEGEDGRLSAIQSGESGTFHAVRLRTGKPEGLLGKMPLLIYETVFSTGCRSLDDQLRALLTALTAREREGKEPWQRGESIVLMEGREGKPWTWVVWDAGYA</sequence>
<dbReference type="Pfam" id="PF16815">
    <property type="entry name" value="HRI1"/>
    <property type="match status" value="1"/>
</dbReference>
<dbReference type="InterPro" id="IPR031818">
    <property type="entry name" value="Hri1"/>
</dbReference>
<dbReference type="AlphaFoldDB" id="A0A0C9V5R8"/>
<protein>
    <submittedName>
        <fullName evidence="1">Unplaced genomic scaffold scaffold_33, whole genome shotgun sequence</fullName>
    </submittedName>
</protein>
<gene>
    <name evidence="1" type="ORF">HYDPIDRAFT_116612</name>
</gene>
<keyword evidence="2" id="KW-1185">Reference proteome</keyword>
<evidence type="ECO:0000313" key="1">
    <source>
        <dbReference type="EMBL" id="KIJ60924.1"/>
    </source>
</evidence>